<reference evidence="1 2" key="1">
    <citation type="submission" date="2016-01" db="EMBL/GenBank/DDBJ databases">
        <title>Draft Genome Sequences of Seven Thermophilic Sporeformers Isolated from Foods.</title>
        <authorList>
            <person name="Berendsen E.M."/>
            <person name="Wells-Bennik M.H."/>
            <person name="Krawcyk A.O."/>
            <person name="De Jong A."/>
            <person name="Holsappel S."/>
            <person name="Eijlander R.T."/>
            <person name="Kuipers O.P."/>
        </authorList>
    </citation>
    <scope>NUCLEOTIDE SEQUENCE [LARGE SCALE GENOMIC DNA]</scope>
    <source>
        <strain evidence="1 2">B4110</strain>
    </source>
</reference>
<accession>A0A150MUP0</accession>
<sequence length="39" mass="4452">MPPTSKKIKQNKSIIFAINLPSQIMMISFGQNLGRFLMK</sequence>
<gene>
    <name evidence="1" type="ORF">B4110_3733</name>
</gene>
<dbReference type="EMBL" id="LQYW01000083">
    <property type="protein sequence ID" value="KYD28190.1"/>
    <property type="molecule type" value="Genomic_DNA"/>
</dbReference>
<protein>
    <submittedName>
        <fullName evidence="1">Uncharacterized protein</fullName>
    </submittedName>
</protein>
<dbReference type="Proteomes" id="UP000075324">
    <property type="component" value="Unassembled WGS sequence"/>
</dbReference>
<evidence type="ECO:0000313" key="1">
    <source>
        <dbReference type="EMBL" id="KYD28190.1"/>
    </source>
</evidence>
<proteinExistence type="predicted"/>
<evidence type="ECO:0000313" key="2">
    <source>
        <dbReference type="Proteomes" id="UP000075324"/>
    </source>
</evidence>
<comment type="caution">
    <text evidence="1">The sequence shown here is derived from an EMBL/GenBank/DDBJ whole genome shotgun (WGS) entry which is preliminary data.</text>
</comment>
<name>A0A150MUP0_9BACL</name>
<organism evidence="1 2">
    <name type="scientific">Parageobacillus toebii</name>
    <dbReference type="NCBI Taxonomy" id="153151"/>
    <lineage>
        <taxon>Bacteria</taxon>
        <taxon>Bacillati</taxon>
        <taxon>Bacillota</taxon>
        <taxon>Bacilli</taxon>
        <taxon>Bacillales</taxon>
        <taxon>Anoxybacillaceae</taxon>
        <taxon>Parageobacillus</taxon>
    </lineage>
</organism>
<dbReference type="AlphaFoldDB" id="A0A150MUP0"/>